<evidence type="ECO:0000313" key="5">
    <source>
        <dbReference type="Proteomes" id="UP000240838"/>
    </source>
</evidence>
<dbReference type="Pfam" id="PF00571">
    <property type="entry name" value="CBS"/>
    <property type="match status" value="1"/>
</dbReference>
<feature type="non-terminal residue" evidence="4">
    <location>
        <position position="91"/>
    </location>
</feature>
<comment type="caution">
    <text evidence="4">The sequence shown here is derived from an EMBL/GenBank/DDBJ whole genome shotgun (WGS) entry which is preliminary data.</text>
</comment>
<evidence type="ECO:0000256" key="1">
    <source>
        <dbReference type="ARBA" id="ARBA00023122"/>
    </source>
</evidence>
<protein>
    <submittedName>
        <fullName evidence="4">Histidine kinase</fullName>
    </submittedName>
</protein>
<sequence length="91" mass="9623">MKVSDLVKRKPVVVSKDATIKDAARLMASEGVGLLVVVDLSNPTKPVGVVSERDVIRAIAKGISLDEKLNTIATKKLITVELDEDIGKAAA</sequence>
<reference evidence="4 5" key="1">
    <citation type="submission" date="2017-04" db="EMBL/GenBank/DDBJ databases">
        <title>Novel microbial lineages endemic to geothermal iron-oxide mats fill important gaps in the evolutionary history of Archaea.</title>
        <authorList>
            <person name="Jay Z.J."/>
            <person name="Beam J.P."/>
            <person name="Dlakic M."/>
            <person name="Rusch D.B."/>
            <person name="Kozubal M.A."/>
            <person name="Inskeep W.P."/>
        </authorList>
    </citation>
    <scope>NUCLEOTIDE SEQUENCE [LARGE SCALE GENOMIC DNA]</scope>
    <source>
        <strain evidence="4">OSP_B</strain>
    </source>
</reference>
<dbReference type="PANTHER" id="PTHR43080">
    <property type="entry name" value="CBS DOMAIN-CONTAINING PROTEIN CBSX3, MITOCHONDRIAL"/>
    <property type="match status" value="1"/>
</dbReference>
<accession>A0A2R6B7I2</accession>
<evidence type="ECO:0000256" key="2">
    <source>
        <dbReference type="PROSITE-ProRule" id="PRU00703"/>
    </source>
</evidence>
<dbReference type="Proteomes" id="UP000240838">
    <property type="component" value="Unassembled WGS sequence"/>
</dbReference>
<keyword evidence="1 2" id="KW-0129">CBS domain</keyword>
<keyword evidence="4" id="KW-0418">Kinase</keyword>
<dbReference type="SMART" id="SM00116">
    <property type="entry name" value="CBS"/>
    <property type="match status" value="1"/>
</dbReference>
<dbReference type="InterPro" id="IPR000644">
    <property type="entry name" value="CBS_dom"/>
</dbReference>
<gene>
    <name evidence="4" type="ORF">B9P99_01600</name>
</gene>
<dbReference type="SUPFAM" id="SSF54631">
    <property type="entry name" value="CBS-domain pair"/>
    <property type="match status" value="1"/>
</dbReference>
<dbReference type="GO" id="GO:0016301">
    <property type="term" value="F:kinase activity"/>
    <property type="evidence" value="ECO:0007669"/>
    <property type="project" value="UniProtKB-KW"/>
</dbReference>
<keyword evidence="4" id="KW-0808">Transferase</keyword>
<dbReference type="Gene3D" id="3.10.580.10">
    <property type="entry name" value="CBS-domain"/>
    <property type="match status" value="1"/>
</dbReference>
<dbReference type="InterPro" id="IPR051257">
    <property type="entry name" value="Diverse_CBS-Domain"/>
</dbReference>
<proteinExistence type="predicted"/>
<dbReference type="InterPro" id="IPR046342">
    <property type="entry name" value="CBS_dom_sf"/>
</dbReference>
<organism evidence="4 5">
    <name type="scientific">Candidatus Marsarchaeota G1 archaeon OSP_B</name>
    <dbReference type="NCBI Taxonomy" id="1978153"/>
    <lineage>
        <taxon>Archaea</taxon>
        <taxon>Candidatus Marsarchaeota</taxon>
        <taxon>Candidatus Marsarchaeota group 1</taxon>
    </lineage>
</organism>
<feature type="domain" description="CBS" evidence="3">
    <location>
        <begin position="7"/>
        <end position="67"/>
    </location>
</feature>
<evidence type="ECO:0000259" key="3">
    <source>
        <dbReference type="PROSITE" id="PS51371"/>
    </source>
</evidence>
<name>A0A2R6B7I2_9ARCH</name>
<dbReference type="AlphaFoldDB" id="A0A2R6B7I2"/>
<dbReference type="PANTHER" id="PTHR43080:SF2">
    <property type="entry name" value="CBS DOMAIN-CONTAINING PROTEIN"/>
    <property type="match status" value="1"/>
</dbReference>
<dbReference type="EMBL" id="NEXA01000040">
    <property type="protein sequence ID" value="PSN94600.1"/>
    <property type="molecule type" value="Genomic_DNA"/>
</dbReference>
<evidence type="ECO:0000313" key="4">
    <source>
        <dbReference type="EMBL" id="PSN94600.1"/>
    </source>
</evidence>
<dbReference type="PROSITE" id="PS51371">
    <property type="entry name" value="CBS"/>
    <property type="match status" value="1"/>
</dbReference>